<reference evidence="1" key="1">
    <citation type="journal article" date="2014" name="Front. Microbiol.">
        <title>High frequency of phylogenetically diverse reductive dehalogenase-homologous genes in deep subseafloor sedimentary metagenomes.</title>
        <authorList>
            <person name="Kawai M."/>
            <person name="Futagami T."/>
            <person name="Toyoda A."/>
            <person name="Takaki Y."/>
            <person name="Nishi S."/>
            <person name="Hori S."/>
            <person name="Arai W."/>
            <person name="Tsubouchi T."/>
            <person name="Morono Y."/>
            <person name="Uchiyama I."/>
            <person name="Ito T."/>
            <person name="Fujiyama A."/>
            <person name="Inagaki F."/>
            <person name="Takami H."/>
        </authorList>
    </citation>
    <scope>NUCLEOTIDE SEQUENCE</scope>
    <source>
        <strain evidence="1">Expedition CK06-06</strain>
    </source>
</reference>
<gene>
    <name evidence="1" type="ORF">S03H2_70912</name>
</gene>
<sequence length="55" mass="5975">MQIQQLSDVDLHGAVKALERAKTLRQGGLLIGEQKALDAMREELSRREGNAGANS</sequence>
<comment type="caution">
    <text evidence="1">The sequence shown here is derived from an EMBL/GenBank/DDBJ whole genome shotgun (WGS) entry which is preliminary data.</text>
</comment>
<protein>
    <submittedName>
        <fullName evidence="1">Uncharacterized protein</fullName>
    </submittedName>
</protein>
<organism evidence="1">
    <name type="scientific">marine sediment metagenome</name>
    <dbReference type="NCBI Taxonomy" id="412755"/>
    <lineage>
        <taxon>unclassified sequences</taxon>
        <taxon>metagenomes</taxon>
        <taxon>ecological metagenomes</taxon>
    </lineage>
</organism>
<accession>X1JTC1</accession>
<name>X1JTC1_9ZZZZ</name>
<dbReference type="AlphaFoldDB" id="X1JTC1"/>
<dbReference type="EMBL" id="BARU01047278">
    <property type="protein sequence ID" value="GAH97971.1"/>
    <property type="molecule type" value="Genomic_DNA"/>
</dbReference>
<proteinExistence type="predicted"/>
<evidence type="ECO:0000313" key="1">
    <source>
        <dbReference type="EMBL" id="GAH97971.1"/>
    </source>
</evidence>